<organism evidence="1 2">
    <name type="scientific">Ricinus communis</name>
    <name type="common">Castor bean</name>
    <dbReference type="NCBI Taxonomy" id="3988"/>
    <lineage>
        <taxon>Eukaryota</taxon>
        <taxon>Viridiplantae</taxon>
        <taxon>Streptophyta</taxon>
        <taxon>Embryophyta</taxon>
        <taxon>Tracheophyta</taxon>
        <taxon>Spermatophyta</taxon>
        <taxon>Magnoliopsida</taxon>
        <taxon>eudicotyledons</taxon>
        <taxon>Gunneridae</taxon>
        <taxon>Pentapetalae</taxon>
        <taxon>rosids</taxon>
        <taxon>fabids</taxon>
        <taxon>Malpighiales</taxon>
        <taxon>Euphorbiaceae</taxon>
        <taxon>Acalyphoideae</taxon>
        <taxon>Acalypheae</taxon>
        <taxon>Ricinus</taxon>
    </lineage>
</organism>
<name>B9RVF3_RICCO</name>
<reference evidence="2" key="1">
    <citation type="journal article" date="2010" name="Nat. Biotechnol.">
        <title>Draft genome sequence of the oilseed species Ricinus communis.</title>
        <authorList>
            <person name="Chan A.P."/>
            <person name="Crabtree J."/>
            <person name="Zhao Q."/>
            <person name="Lorenzi H."/>
            <person name="Orvis J."/>
            <person name="Puiu D."/>
            <person name="Melake-Berhan A."/>
            <person name="Jones K.M."/>
            <person name="Redman J."/>
            <person name="Chen G."/>
            <person name="Cahoon E.B."/>
            <person name="Gedil M."/>
            <person name="Stanke M."/>
            <person name="Haas B.J."/>
            <person name="Wortman J.R."/>
            <person name="Fraser-Liggett C.M."/>
            <person name="Ravel J."/>
            <person name="Rabinowicz P.D."/>
        </authorList>
    </citation>
    <scope>NUCLEOTIDE SEQUENCE [LARGE SCALE GENOMIC DNA]</scope>
    <source>
        <strain evidence="2">cv. Hale</strain>
    </source>
</reference>
<protein>
    <submittedName>
        <fullName evidence="1">Uncharacterized protein</fullName>
    </submittedName>
</protein>
<dbReference type="Proteomes" id="UP000008311">
    <property type="component" value="Unassembled WGS sequence"/>
</dbReference>
<evidence type="ECO:0000313" key="2">
    <source>
        <dbReference type="Proteomes" id="UP000008311"/>
    </source>
</evidence>
<keyword evidence="2" id="KW-1185">Reference proteome</keyword>
<sequence length="58" mass="6843">MRLYGTKGGSSPRNMKLETLYKKQKRQERWIPASTINNKNNYYTAILKYSSTNPLQIF</sequence>
<accession>B9RVF3</accession>
<dbReference type="InParanoid" id="B9RVF3"/>
<dbReference type="EMBL" id="EQ973820">
    <property type="protein sequence ID" value="EEF44654.1"/>
    <property type="molecule type" value="Genomic_DNA"/>
</dbReference>
<evidence type="ECO:0000313" key="1">
    <source>
        <dbReference type="EMBL" id="EEF44654.1"/>
    </source>
</evidence>
<dbReference type="AlphaFoldDB" id="B9RVF3"/>
<proteinExistence type="predicted"/>
<gene>
    <name evidence="1" type="ORF">RCOM_1134960</name>
</gene>